<feature type="transmembrane region" description="Helical" evidence="8">
    <location>
        <begin position="153"/>
        <end position="176"/>
    </location>
</feature>
<keyword evidence="8" id="KW-0812">Transmembrane</keyword>
<keyword evidence="7 8" id="KW-0472">Membrane</keyword>
<organism evidence="12 13">
    <name type="scientific">Candidatus Southlakia epibionticum</name>
    <dbReference type="NCBI Taxonomy" id="3043284"/>
    <lineage>
        <taxon>Bacteria</taxon>
        <taxon>Candidatus Saccharimonadota</taxon>
        <taxon>Candidatus Saccharimonadia</taxon>
        <taxon>Candidatus Saccharimonadales</taxon>
        <taxon>Candidatus Saccharimonadaceae</taxon>
        <taxon>Candidatus Southlakia</taxon>
    </lineage>
</organism>
<keyword evidence="4" id="KW-0808">Transferase</keyword>
<sequence>MGEPSQNNDILLEVNVRRAKILRYAGLFLPLLLVAYSVYLQLAPGVRHYPLTPLIVAINAAWVILAFYHFFAPMKTRHGAIARIILFHIIALLYILFVSGFDMPFIYVWSVLFLASAVHAGAGGVKLSLATLFVAASASVIISADNLTRVFQIGLHFAGTLIVACIMNAIVTAQAIDQRELLRSQTEEKLQRDRVLTIVNNLADAILSVDSRGTIQLYNAAALDLLDTNSELTGKKIDTVLTMKDNEGETVKFTQLLHRIHSVRTRDDLSAKISGEVVRLSVVYSPIRSANSTHASGRDGYIIILRDITKQKSLEDERDEFISVVSHELRTPIAIAEGSLSNVQLMMERPDIPQATLHDGVNAAHQQVVFLAKMANDLSTLSRAERGVADTPELIDVAELISELYAEYSPEATEKSLYFDLDLDPQLGAVNESRLYLKELLQNIVTNAIKYTQTGGVTVSVKRSAPRLLTFTVKDTGIGISRSDQQHLFQKFWRSEDYRTRETGGTGLGLYVAHKLAKKLNTTIELKSRLNHGSTFSFSLPSTKRRK</sequence>
<dbReference type="Pfam" id="PF00989">
    <property type="entry name" value="PAS"/>
    <property type="match status" value="1"/>
</dbReference>
<feature type="transmembrane region" description="Helical" evidence="8">
    <location>
        <begin position="21"/>
        <end position="39"/>
    </location>
</feature>
<evidence type="ECO:0000256" key="7">
    <source>
        <dbReference type="ARBA" id="ARBA00023136"/>
    </source>
</evidence>
<dbReference type="NCBIfam" id="TIGR00229">
    <property type="entry name" value="sensory_box"/>
    <property type="match status" value="1"/>
</dbReference>
<dbReference type="InterPro" id="IPR004358">
    <property type="entry name" value="Sig_transdc_His_kin-like_C"/>
</dbReference>
<dbReference type="Proteomes" id="UP001177295">
    <property type="component" value="Chromosome"/>
</dbReference>
<dbReference type="InterPro" id="IPR013767">
    <property type="entry name" value="PAS_fold"/>
</dbReference>
<dbReference type="InterPro" id="IPR050351">
    <property type="entry name" value="BphY/WalK/GraS-like"/>
</dbReference>
<dbReference type="InterPro" id="IPR003594">
    <property type="entry name" value="HATPase_dom"/>
</dbReference>
<dbReference type="EMBL" id="CP124550">
    <property type="protein sequence ID" value="WIO46047.1"/>
    <property type="molecule type" value="Genomic_DNA"/>
</dbReference>
<dbReference type="Gene3D" id="3.30.450.20">
    <property type="entry name" value="PAS domain"/>
    <property type="match status" value="1"/>
</dbReference>
<dbReference type="Gene3D" id="1.10.287.130">
    <property type="match status" value="1"/>
</dbReference>
<accession>A0ABY8WVC2</accession>
<evidence type="ECO:0000256" key="2">
    <source>
        <dbReference type="ARBA" id="ARBA00012438"/>
    </source>
</evidence>
<evidence type="ECO:0000313" key="12">
    <source>
        <dbReference type="EMBL" id="WIO46047.1"/>
    </source>
</evidence>
<evidence type="ECO:0000256" key="6">
    <source>
        <dbReference type="ARBA" id="ARBA00023012"/>
    </source>
</evidence>
<feature type="domain" description="Signal transduction histidine kinase dimerisation/phosphoacceptor" evidence="11">
    <location>
        <begin position="317"/>
        <end position="387"/>
    </location>
</feature>
<evidence type="ECO:0000256" key="5">
    <source>
        <dbReference type="ARBA" id="ARBA00022777"/>
    </source>
</evidence>
<dbReference type="PRINTS" id="PR00344">
    <property type="entry name" value="BCTRLSENSOR"/>
</dbReference>
<dbReference type="EC" id="2.7.13.3" evidence="2"/>
<reference evidence="12 13" key="1">
    <citation type="journal article" date="2023" name="Cell">
        <title>Genetic manipulation of Patescibacteria provides mechanistic insights into microbial dark matter and the epibiotic lifestyle.</title>
        <authorList>
            <person name="Wang Y."/>
            <person name="Gallagher L.A."/>
            <person name="Andrade P.A."/>
            <person name="Liu A."/>
            <person name="Humphreys I.R."/>
            <person name="Turkarslan S."/>
            <person name="Cutler K.J."/>
            <person name="Arrieta-Ortiz M.L."/>
            <person name="Li Y."/>
            <person name="Radey M.C."/>
            <person name="McLean J.S."/>
            <person name="Cong Q."/>
            <person name="Baker D."/>
            <person name="Baliga N.S."/>
            <person name="Peterson S.B."/>
            <person name="Mougous J.D."/>
        </authorList>
    </citation>
    <scope>NUCLEOTIDE SEQUENCE [LARGE SCALE GENOMIC DNA]</scope>
    <source>
        <strain evidence="12 13">ML1</strain>
    </source>
</reference>
<evidence type="ECO:0000256" key="3">
    <source>
        <dbReference type="ARBA" id="ARBA00022553"/>
    </source>
</evidence>
<evidence type="ECO:0000256" key="1">
    <source>
        <dbReference type="ARBA" id="ARBA00000085"/>
    </source>
</evidence>
<feature type="transmembrane region" description="Helical" evidence="8">
    <location>
        <begin position="51"/>
        <end position="71"/>
    </location>
</feature>
<dbReference type="InterPro" id="IPR036890">
    <property type="entry name" value="HATPase_C_sf"/>
</dbReference>
<evidence type="ECO:0000256" key="4">
    <source>
        <dbReference type="ARBA" id="ARBA00022679"/>
    </source>
</evidence>
<proteinExistence type="predicted"/>
<dbReference type="CDD" id="cd00130">
    <property type="entry name" value="PAS"/>
    <property type="match status" value="1"/>
</dbReference>
<dbReference type="CDD" id="cd00082">
    <property type="entry name" value="HisKA"/>
    <property type="match status" value="1"/>
</dbReference>
<name>A0ABY8WVC2_9BACT</name>
<evidence type="ECO:0000259" key="10">
    <source>
        <dbReference type="SMART" id="SM00387"/>
    </source>
</evidence>
<evidence type="ECO:0000313" key="13">
    <source>
        <dbReference type="Proteomes" id="UP001177295"/>
    </source>
</evidence>
<evidence type="ECO:0000259" key="11">
    <source>
        <dbReference type="SMART" id="SM00388"/>
    </source>
</evidence>
<keyword evidence="13" id="KW-1185">Reference proteome</keyword>
<evidence type="ECO:0000259" key="9">
    <source>
        <dbReference type="SMART" id="SM00091"/>
    </source>
</evidence>
<dbReference type="Gene3D" id="3.30.565.10">
    <property type="entry name" value="Histidine kinase-like ATPase, C-terminal domain"/>
    <property type="match status" value="1"/>
</dbReference>
<dbReference type="InterPro" id="IPR035965">
    <property type="entry name" value="PAS-like_dom_sf"/>
</dbReference>
<gene>
    <name evidence="12" type="ORF">SEML1_0422</name>
</gene>
<dbReference type="InterPro" id="IPR036097">
    <property type="entry name" value="HisK_dim/P_sf"/>
</dbReference>
<dbReference type="SUPFAM" id="SSF55785">
    <property type="entry name" value="PYP-like sensor domain (PAS domain)"/>
    <property type="match status" value="1"/>
</dbReference>
<feature type="domain" description="Histidine kinase/HSP90-like ATPase" evidence="10">
    <location>
        <begin position="432"/>
        <end position="544"/>
    </location>
</feature>
<dbReference type="Pfam" id="PF02518">
    <property type="entry name" value="HATPase_c"/>
    <property type="match status" value="1"/>
</dbReference>
<keyword evidence="5" id="KW-0418">Kinase</keyword>
<comment type="catalytic activity">
    <reaction evidence="1">
        <text>ATP + protein L-histidine = ADP + protein N-phospho-L-histidine.</text>
        <dbReference type="EC" id="2.7.13.3"/>
    </reaction>
</comment>
<dbReference type="Pfam" id="PF00512">
    <property type="entry name" value="HisKA"/>
    <property type="match status" value="1"/>
</dbReference>
<evidence type="ECO:0000256" key="8">
    <source>
        <dbReference type="SAM" id="Phobius"/>
    </source>
</evidence>
<protein>
    <recommendedName>
        <fullName evidence="2">histidine kinase</fullName>
        <ecNumber evidence="2">2.7.13.3</ecNumber>
    </recommendedName>
</protein>
<feature type="transmembrane region" description="Helical" evidence="8">
    <location>
        <begin position="80"/>
        <end position="99"/>
    </location>
</feature>
<dbReference type="SMART" id="SM00388">
    <property type="entry name" value="HisKA"/>
    <property type="match status" value="1"/>
</dbReference>
<dbReference type="PANTHER" id="PTHR45453:SF1">
    <property type="entry name" value="PHOSPHATE REGULON SENSOR PROTEIN PHOR"/>
    <property type="match status" value="1"/>
</dbReference>
<dbReference type="PANTHER" id="PTHR45453">
    <property type="entry name" value="PHOSPHATE REGULON SENSOR PROTEIN PHOR"/>
    <property type="match status" value="1"/>
</dbReference>
<dbReference type="SMART" id="SM00387">
    <property type="entry name" value="HATPase_c"/>
    <property type="match status" value="1"/>
</dbReference>
<keyword evidence="3" id="KW-0597">Phosphoprotein</keyword>
<dbReference type="SMART" id="SM00091">
    <property type="entry name" value="PAS"/>
    <property type="match status" value="1"/>
</dbReference>
<dbReference type="RefSeq" id="WP_376754401.1">
    <property type="nucleotide sequence ID" value="NZ_CP124550.1"/>
</dbReference>
<dbReference type="SUPFAM" id="SSF55874">
    <property type="entry name" value="ATPase domain of HSP90 chaperone/DNA topoisomerase II/histidine kinase"/>
    <property type="match status" value="1"/>
</dbReference>
<keyword evidence="6" id="KW-0902">Two-component regulatory system</keyword>
<dbReference type="SUPFAM" id="SSF47384">
    <property type="entry name" value="Homodimeric domain of signal transducing histidine kinase"/>
    <property type="match status" value="1"/>
</dbReference>
<feature type="transmembrane region" description="Helical" evidence="8">
    <location>
        <begin position="129"/>
        <end position="147"/>
    </location>
</feature>
<dbReference type="InterPro" id="IPR003661">
    <property type="entry name" value="HisK_dim/P_dom"/>
</dbReference>
<dbReference type="InterPro" id="IPR000014">
    <property type="entry name" value="PAS"/>
</dbReference>
<feature type="domain" description="PAS" evidence="9">
    <location>
        <begin position="193"/>
        <end position="258"/>
    </location>
</feature>
<keyword evidence="8" id="KW-1133">Transmembrane helix</keyword>